<dbReference type="Pfam" id="PF07396">
    <property type="entry name" value="Porin_O_P"/>
    <property type="match status" value="1"/>
</dbReference>
<protein>
    <submittedName>
        <fullName evidence="1">Porin</fullName>
    </submittedName>
</protein>
<dbReference type="EMBL" id="JAAABJ010000509">
    <property type="protein sequence ID" value="NAW51125.1"/>
    <property type="molecule type" value="Genomic_DNA"/>
</dbReference>
<sequence length="393" mass="45095">MVKERYRKMIFISLLCGGGFVQGHSTDSIVIPAKDSLSIVHSKREEVKYPQFQIKGLFQARYMVQTRQDVDVNGMHHSDHTGASNNFMIKYMRVQMRTQISKRTEVVALANFADFKNDPKGKVLENAFLKYTFNPKIAVTVGQFRPWFGIEETYPVDVIKSLDWSNQYTEFGKLGWTSFQIGASVGGKLQLGKLPFQYAVSLVNGNGKNQLSDNESGKHYSTRLLLGLAPKYHLNLGLNAGVGEVFSRKIYALGADISGEVQLNPRWSVDMQLEAKQATNHVLYYSLAESLRTNNLDDYLIRGIYFLPHLRYNIHYHNLSALELSCRYEYLDTNFRLNSNPRYTITPMFGLEFLKNYGGRIQFGMQLDRYKKQLENTTQYNNNLFIVQVQSSF</sequence>
<organism evidence="1 2">
    <name type="scientific">Elizabethkingia argenteiflava</name>
    <dbReference type="NCBI Taxonomy" id="2681556"/>
    <lineage>
        <taxon>Bacteria</taxon>
        <taxon>Pseudomonadati</taxon>
        <taxon>Bacteroidota</taxon>
        <taxon>Flavobacteriia</taxon>
        <taxon>Flavobacteriales</taxon>
        <taxon>Weeksellaceae</taxon>
        <taxon>Elizabethkingia</taxon>
    </lineage>
</organism>
<evidence type="ECO:0000313" key="1">
    <source>
        <dbReference type="EMBL" id="NAW51125.1"/>
    </source>
</evidence>
<dbReference type="InterPro" id="IPR010870">
    <property type="entry name" value="Porin_O/P"/>
</dbReference>
<evidence type="ECO:0000313" key="2">
    <source>
        <dbReference type="Proteomes" id="UP000553459"/>
    </source>
</evidence>
<keyword evidence="2" id="KW-1185">Reference proteome</keyword>
<accession>A0A845PU06</accession>
<dbReference type="Gene3D" id="2.40.160.10">
    <property type="entry name" value="Porin"/>
    <property type="match status" value="1"/>
</dbReference>
<gene>
    <name evidence="1" type="ORF">GNY06_06970</name>
</gene>
<comment type="caution">
    <text evidence="1">The sequence shown here is derived from an EMBL/GenBank/DDBJ whole genome shotgun (WGS) entry which is preliminary data.</text>
</comment>
<reference evidence="1 2" key="1">
    <citation type="submission" date="2019-11" db="EMBL/GenBank/DDBJ databases">
        <title>Characterization of Elizabethkingia argenteiflava sp. nov., isolated from inner surface of Soybean Pods.</title>
        <authorList>
            <person name="Mo S."/>
        </authorList>
    </citation>
    <scope>NUCLEOTIDE SEQUENCE [LARGE SCALE GENOMIC DNA]</scope>
    <source>
        <strain evidence="1 2">YB22</strain>
    </source>
</reference>
<dbReference type="SUPFAM" id="SSF56935">
    <property type="entry name" value="Porins"/>
    <property type="match status" value="1"/>
</dbReference>
<name>A0A845PU06_9FLAO</name>
<proteinExistence type="predicted"/>
<dbReference type="RefSeq" id="WP_166519412.1">
    <property type="nucleotide sequence ID" value="NZ_JAAABJ010000509.1"/>
</dbReference>
<dbReference type="Proteomes" id="UP000553459">
    <property type="component" value="Unassembled WGS sequence"/>
</dbReference>
<dbReference type="InterPro" id="IPR023614">
    <property type="entry name" value="Porin_dom_sf"/>
</dbReference>
<dbReference type="AlphaFoldDB" id="A0A845PU06"/>